<dbReference type="EC" id="2.1.1.37" evidence="8"/>
<dbReference type="AlphaFoldDB" id="A0A2U0HZJ8"/>
<comment type="similarity">
    <text evidence="6 7">Belongs to the class I-like SAM-binding methyltransferase superfamily. C5-methyltransferase family.</text>
</comment>
<evidence type="ECO:0000256" key="7">
    <source>
        <dbReference type="RuleBase" id="RU000416"/>
    </source>
</evidence>
<reference evidence="9 10" key="1">
    <citation type="submission" date="2018-04" db="EMBL/GenBank/DDBJ databases">
        <title>Marixanthomonas spongiae HN-E44 sp. nov., isolated from a marine sponge.</title>
        <authorList>
            <person name="Luo L."/>
            <person name="Zhuang L."/>
        </authorList>
    </citation>
    <scope>NUCLEOTIDE SEQUENCE [LARGE SCALE GENOMIC DNA]</scope>
    <source>
        <strain evidence="9 10">HN-E44</strain>
    </source>
</reference>
<evidence type="ECO:0000256" key="4">
    <source>
        <dbReference type="ARBA" id="ARBA00022747"/>
    </source>
</evidence>
<dbReference type="SUPFAM" id="SSF53335">
    <property type="entry name" value="S-adenosyl-L-methionine-dependent methyltransferases"/>
    <property type="match status" value="1"/>
</dbReference>
<evidence type="ECO:0000256" key="2">
    <source>
        <dbReference type="ARBA" id="ARBA00022679"/>
    </source>
</evidence>
<dbReference type="PROSITE" id="PS00094">
    <property type="entry name" value="C5_MTASE_1"/>
    <property type="match status" value="1"/>
</dbReference>
<evidence type="ECO:0000256" key="8">
    <source>
        <dbReference type="RuleBase" id="RU000417"/>
    </source>
</evidence>
<dbReference type="Proteomes" id="UP000245962">
    <property type="component" value="Unassembled WGS sequence"/>
</dbReference>
<sequence>MTKPKIVSIFSGVGGIDFGFEKAGFQTIFASDIWERACESLKMNFKDCEVVCNDVVNVDFKSIRAKHKEIDGLVGGPPCPPFSKSRFYRTEKDRGIDDVDGFTTVSNYFRAVEELQPKFFFFENVHGFVFKPHKAALELVEAESERLGYKIFHRVVNAADYGVAQTRQRFICIGVKKEMEDFKYPEPSHSDPKKNVKGTLPWVTCGDILNDIDFDLPEDEKMQAGSKHKDLLKLVPPGDNYLFFTEERGHPNPIFKWRSRYWSFLLKLSPNRPSWTIQASHSNNMGPFHWKNRFLRIKEIKRIQSFEDEHIFLGSYREQWRQVGNAVPPKLAYAFAQQIKQQYFINNEYKEDQKLDEIRFEVSVD</sequence>
<dbReference type="GO" id="GO:0044027">
    <property type="term" value="P:negative regulation of gene expression via chromosomal CpG island methylation"/>
    <property type="evidence" value="ECO:0007669"/>
    <property type="project" value="TreeGrafter"/>
</dbReference>
<dbReference type="EMBL" id="QEHR01000006">
    <property type="protein sequence ID" value="PVW14258.1"/>
    <property type="molecule type" value="Genomic_DNA"/>
</dbReference>
<dbReference type="Gene3D" id="3.90.120.10">
    <property type="entry name" value="DNA Methylase, subunit A, domain 2"/>
    <property type="match status" value="1"/>
</dbReference>
<dbReference type="OrthoDB" id="32195at2"/>
<dbReference type="PANTHER" id="PTHR10629">
    <property type="entry name" value="CYTOSINE-SPECIFIC METHYLTRANSFERASE"/>
    <property type="match status" value="1"/>
</dbReference>
<dbReference type="InterPro" id="IPR018117">
    <property type="entry name" value="C5_DNA_meth_AS"/>
</dbReference>
<name>A0A2U0HZJ8_9FLAO</name>
<dbReference type="InterPro" id="IPR001525">
    <property type="entry name" value="C5_MeTfrase"/>
</dbReference>
<keyword evidence="3 6" id="KW-0949">S-adenosyl-L-methionine</keyword>
<dbReference type="PRINTS" id="PR00105">
    <property type="entry name" value="C5METTRFRASE"/>
</dbReference>
<comment type="catalytic activity">
    <reaction evidence="5 8">
        <text>a 2'-deoxycytidine in DNA + S-adenosyl-L-methionine = a 5-methyl-2'-deoxycytidine in DNA + S-adenosyl-L-homocysteine + H(+)</text>
        <dbReference type="Rhea" id="RHEA:13681"/>
        <dbReference type="Rhea" id="RHEA-COMP:11369"/>
        <dbReference type="Rhea" id="RHEA-COMP:11370"/>
        <dbReference type="ChEBI" id="CHEBI:15378"/>
        <dbReference type="ChEBI" id="CHEBI:57856"/>
        <dbReference type="ChEBI" id="CHEBI:59789"/>
        <dbReference type="ChEBI" id="CHEBI:85452"/>
        <dbReference type="ChEBI" id="CHEBI:85454"/>
        <dbReference type="EC" id="2.1.1.37"/>
    </reaction>
</comment>
<evidence type="ECO:0000256" key="1">
    <source>
        <dbReference type="ARBA" id="ARBA00022603"/>
    </source>
</evidence>
<protein>
    <recommendedName>
        <fullName evidence="8">Cytosine-specific methyltransferase</fullName>
        <ecNumber evidence="8">2.1.1.37</ecNumber>
    </recommendedName>
</protein>
<dbReference type="PROSITE" id="PS51679">
    <property type="entry name" value="SAM_MT_C5"/>
    <property type="match status" value="1"/>
</dbReference>
<dbReference type="Gene3D" id="3.40.50.150">
    <property type="entry name" value="Vaccinia Virus protein VP39"/>
    <property type="match status" value="1"/>
</dbReference>
<keyword evidence="4" id="KW-0680">Restriction system</keyword>
<dbReference type="GO" id="GO:0003677">
    <property type="term" value="F:DNA binding"/>
    <property type="evidence" value="ECO:0007669"/>
    <property type="project" value="TreeGrafter"/>
</dbReference>
<dbReference type="PANTHER" id="PTHR10629:SF52">
    <property type="entry name" value="DNA (CYTOSINE-5)-METHYLTRANSFERASE 1"/>
    <property type="match status" value="1"/>
</dbReference>
<dbReference type="GO" id="GO:0009307">
    <property type="term" value="P:DNA restriction-modification system"/>
    <property type="evidence" value="ECO:0007669"/>
    <property type="project" value="UniProtKB-KW"/>
</dbReference>
<keyword evidence="10" id="KW-1185">Reference proteome</keyword>
<keyword evidence="1 6" id="KW-0489">Methyltransferase</keyword>
<organism evidence="9 10">
    <name type="scientific">Marixanthomonas spongiae</name>
    <dbReference type="NCBI Taxonomy" id="2174845"/>
    <lineage>
        <taxon>Bacteria</taxon>
        <taxon>Pseudomonadati</taxon>
        <taxon>Bacteroidota</taxon>
        <taxon>Flavobacteriia</taxon>
        <taxon>Flavobacteriales</taxon>
        <taxon>Flavobacteriaceae</taxon>
        <taxon>Marixanthomonas</taxon>
    </lineage>
</organism>
<dbReference type="GO" id="GO:0003886">
    <property type="term" value="F:DNA (cytosine-5-)-methyltransferase activity"/>
    <property type="evidence" value="ECO:0007669"/>
    <property type="project" value="UniProtKB-EC"/>
</dbReference>
<evidence type="ECO:0000256" key="5">
    <source>
        <dbReference type="ARBA" id="ARBA00047422"/>
    </source>
</evidence>
<keyword evidence="2 6" id="KW-0808">Transferase</keyword>
<dbReference type="NCBIfam" id="TIGR00675">
    <property type="entry name" value="dcm"/>
    <property type="match status" value="1"/>
</dbReference>
<dbReference type="InterPro" id="IPR029063">
    <property type="entry name" value="SAM-dependent_MTases_sf"/>
</dbReference>
<dbReference type="GO" id="GO:0032259">
    <property type="term" value="P:methylation"/>
    <property type="evidence" value="ECO:0007669"/>
    <property type="project" value="UniProtKB-KW"/>
</dbReference>
<feature type="active site" evidence="6">
    <location>
        <position position="79"/>
    </location>
</feature>
<evidence type="ECO:0000256" key="6">
    <source>
        <dbReference type="PROSITE-ProRule" id="PRU01016"/>
    </source>
</evidence>
<accession>A0A2U0HZJ8</accession>
<gene>
    <name evidence="9" type="ORF">DDV96_10655</name>
</gene>
<comment type="caution">
    <text evidence="9">The sequence shown here is derived from an EMBL/GenBank/DDBJ whole genome shotgun (WGS) entry which is preliminary data.</text>
</comment>
<dbReference type="Pfam" id="PF00145">
    <property type="entry name" value="DNA_methylase"/>
    <property type="match status" value="1"/>
</dbReference>
<evidence type="ECO:0000313" key="10">
    <source>
        <dbReference type="Proteomes" id="UP000245962"/>
    </source>
</evidence>
<dbReference type="InterPro" id="IPR050390">
    <property type="entry name" value="C5-Methyltransferase"/>
</dbReference>
<dbReference type="RefSeq" id="WP_116694748.1">
    <property type="nucleotide sequence ID" value="NZ_QEHR01000006.1"/>
</dbReference>
<evidence type="ECO:0000256" key="3">
    <source>
        <dbReference type="ARBA" id="ARBA00022691"/>
    </source>
</evidence>
<evidence type="ECO:0000313" key="9">
    <source>
        <dbReference type="EMBL" id="PVW14258.1"/>
    </source>
</evidence>
<proteinExistence type="inferred from homology"/>